<proteinExistence type="predicted"/>
<evidence type="ECO:0000256" key="1">
    <source>
        <dbReference type="PROSITE-ProRule" id="PRU00047"/>
    </source>
</evidence>
<name>A0A9D4TAQ9_RHISA</name>
<comment type="caution">
    <text evidence="4">The sequence shown here is derived from an EMBL/GenBank/DDBJ whole genome shotgun (WGS) entry which is preliminary data.</text>
</comment>
<dbReference type="VEuPathDB" id="VectorBase:RSAN_031616"/>
<dbReference type="AlphaFoldDB" id="A0A9D4TAQ9"/>
<organism evidence="4 5">
    <name type="scientific">Rhipicephalus sanguineus</name>
    <name type="common">Brown dog tick</name>
    <name type="synonym">Ixodes sanguineus</name>
    <dbReference type="NCBI Taxonomy" id="34632"/>
    <lineage>
        <taxon>Eukaryota</taxon>
        <taxon>Metazoa</taxon>
        <taxon>Ecdysozoa</taxon>
        <taxon>Arthropoda</taxon>
        <taxon>Chelicerata</taxon>
        <taxon>Arachnida</taxon>
        <taxon>Acari</taxon>
        <taxon>Parasitiformes</taxon>
        <taxon>Ixodida</taxon>
        <taxon>Ixodoidea</taxon>
        <taxon>Ixodidae</taxon>
        <taxon>Rhipicephalinae</taxon>
        <taxon>Rhipicephalus</taxon>
        <taxon>Rhipicephalus</taxon>
    </lineage>
</organism>
<dbReference type="PROSITE" id="PS50158">
    <property type="entry name" value="ZF_CCHC"/>
    <property type="match status" value="1"/>
</dbReference>
<keyword evidence="1" id="KW-0479">Metal-binding</keyword>
<dbReference type="Proteomes" id="UP000821837">
    <property type="component" value="Chromosome 1"/>
</dbReference>
<dbReference type="EMBL" id="JABSTV010001245">
    <property type="protein sequence ID" value="KAH7984024.1"/>
    <property type="molecule type" value="Genomic_DNA"/>
</dbReference>
<feature type="compositionally biased region" description="Polar residues" evidence="2">
    <location>
        <begin position="118"/>
        <end position="127"/>
    </location>
</feature>
<evidence type="ECO:0000256" key="2">
    <source>
        <dbReference type="SAM" id="MobiDB-lite"/>
    </source>
</evidence>
<dbReference type="GO" id="GO:0008270">
    <property type="term" value="F:zinc ion binding"/>
    <property type="evidence" value="ECO:0007669"/>
    <property type="project" value="UniProtKB-KW"/>
</dbReference>
<accession>A0A9D4TAQ9</accession>
<keyword evidence="1" id="KW-0863">Zinc-finger</keyword>
<gene>
    <name evidence="4" type="ORF">HPB52_016266</name>
</gene>
<feature type="domain" description="CCHC-type" evidence="3">
    <location>
        <begin position="165"/>
        <end position="180"/>
    </location>
</feature>
<reference evidence="4" key="2">
    <citation type="submission" date="2021-09" db="EMBL/GenBank/DDBJ databases">
        <authorList>
            <person name="Jia N."/>
            <person name="Wang J."/>
            <person name="Shi W."/>
            <person name="Du L."/>
            <person name="Sun Y."/>
            <person name="Zhan W."/>
            <person name="Jiang J."/>
            <person name="Wang Q."/>
            <person name="Zhang B."/>
            <person name="Ji P."/>
            <person name="Sakyi L.B."/>
            <person name="Cui X."/>
            <person name="Yuan T."/>
            <person name="Jiang B."/>
            <person name="Yang W."/>
            <person name="Lam T.T.-Y."/>
            <person name="Chang Q."/>
            <person name="Ding S."/>
            <person name="Wang X."/>
            <person name="Zhu J."/>
            <person name="Ruan X."/>
            <person name="Zhao L."/>
            <person name="Wei J."/>
            <person name="Que T."/>
            <person name="Du C."/>
            <person name="Cheng J."/>
            <person name="Dai P."/>
            <person name="Han X."/>
            <person name="Huang E."/>
            <person name="Gao Y."/>
            <person name="Liu J."/>
            <person name="Shao H."/>
            <person name="Ye R."/>
            <person name="Li L."/>
            <person name="Wei W."/>
            <person name="Wang X."/>
            <person name="Wang C."/>
            <person name="Huo Q."/>
            <person name="Li W."/>
            <person name="Guo W."/>
            <person name="Chen H."/>
            <person name="Chen S."/>
            <person name="Zhou L."/>
            <person name="Zhou L."/>
            <person name="Ni X."/>
            <person name="Tian J."/>
            <person name="Zhou Y."/>
            <person name="Sheng Y."/>
            <person name="Liu T."/>
            <person name="Pan Y."/>
            <person name="Xia L."/>
            <person name="Li J."/>
            <person name="Zhao F."/>
            <person name="Cao W."/>
        </authorList>
    </citation>
    <scope>NUCLEOTIDE SEQUENCE</scope>
    <source>
        <strain evidence="4">Rsan-2018</strain>
        <tissue evidence="4">Larvae</tissue>
    </source>
</reference>
<feature type="region of interest" description="Disordered" evidence="2">
    <location>
        <begin position="110"/>
        <end position="138"/>
    </location>
</feature>
<keyword evidence="5" id="KW-1185">Reference proteome</keyword>
<evidence type="ECO:0000259" key="3">
    <source>
        <dbReference type="PROSITE" id="PS50158"/>
    </source>
</evidence>
<reference evidence="4" key="1">
    <citation type="journal article" date="2020" name="Cell">
        <title>Large-Scale Comparative Analyses of Tick Genomes Elucidate Their Genetic Diversity and Vector Capacities.</title>
        <authorList>
            <consortium name="Tick Genome and Microbiome Consortium (TIGMIC)"/>
            <person name="Jia N."/>
            <person name="Wang J."/>
            <person name="Shi W."/>
            <person name="Du L."/>
            <person name="Sun Y."/>
            <person name="Zhan W."/>
            <person name="Jiang J.F."/>
            <person name="Wang Q."/>
            <person name="Zhang B."/>
            <person name="Ji P."/>
            <person name="Bell-Sakyi L."/>
            <person name="Cui X.M."/>
            <person name="Yuan T.T."/>
            <person name="Jiang B.G."/>
            <person name="Yang W.F."/>
            <person name="Lam T.T."/>
            <person name="Chang Q.C."/>
            <person name="Ding S.J."/>
            <person name="Wang X.J."/>
            <person name="Zhu J.G."/>
            <person name="Ruan X.D."/>
            <person name="Zhao L."/>
            <person name="Wei J.T."/>
            <person name="Ye R.Z."/>
            <person name="Que T.C."/>
            <person name="Du C.H."/>
            <person name="Zhou Y.H."/>
            <person name="Cheng J.X."/>
            <person name="Dai P.F."/>
            <person name="Guo W.B."/>
            <person name="Han X.H."/>
            <person name="Huang E.J."/>
            <person name="Li L.F."/>
            <person name="Wei W."/>
            <person name="Gao Y.C."/>
            <person name="Liu J.Z."/>
            <person name="Shao H.Z."/>
            <person name="Wang X."/>
            <person name="Wang C.C."/>
            <person name="Yang T.C."/>
            <person name="Huo Q.B."/>
            <person name="Li W."/>
            <person name="Chen H.Y."/>
            <person name="Chen S.E."/>
            <person name="Zhou L.G."/>
            <person name="Ni X.B."/>
            <person name="Tian J.H."/>
            <person name="Sheng Y."/>
            <person name="Liu T."/>
            <person name="Pan Y.S."/>
            <person name="Xia L.Y."/>
            <person name="Li J."/>
            <person name="Zhao F."/>
            <person name="Cao W.C."/>
        </authorList>
    </citation>
    <scope>NUCLEOTIDE SEQUENCE</scope>
    <source>
        <strain evidence="4">Rsan-2018</strain>
    </source>
</reference>
<protein>
    <recommendedName>
        <fullName evidence="3">CCHC-type domain-containing protein</fullName>
    </recommendedName>
</protein>
<evidence type="ECO:0000313" key="4">
    <source>
        <dbReference type="EMBL" id="KAH7984024.1"/>
    </source>
</evidence>
<sequence length="216" mass="24595">MRVQEEGEPLEKFFRHLQLKMQPCQFSHLKDSLLRDQIVYGITDRKVCQRMLREQDPSLVQAVRMCRVEEVSKKQDEIFQETHKSVPKVKQETQIEISGLEETRNAVARMNKGHQSAPRRTNFSASSGMDKGPQRSTLDKSVSASCKRCKLAHSSNACPAFGKICWNCGKKNHFASCCRQVHEVSEEENAQVAVVEEFEILDVKTRAGACRTGLRQ</sequence>
<dbReference type="GO" id="GO:0003676">
    <property type="term" value="F:nucleic acid binding"/>
    <property type="evidence" value="ECO:0007669"/>
    <property type="project" value="InterPro"/>
</dbReference>
<dbReference type="InterPro" id="IPR001878">
    <property type="entry name" value="Znf_CCHC"/>
</dbReference>
<evidence type="ECO:0000313" key="5">
    <source>
        <dbReference type="Proteomes" id="UP000821837"/>
    </source>
</evidence>
<keyword evidence="1" id="KW-0862">Zinc</keyword>